<name>A0A381YT46_9ZZZZ</name>
<dbReference type="SUPFAM" id="SSF52402">
    <property type="entry name" value="Adenine nucleotide alpha hydrolases-like"/>
    <property type="match status" value="1"/>
</dbReference>
<dbReference type="Gene3D" id="3.40.50.620">
    <property type="entry name" value="HUPs"/>
    <property type="match status" value="1"/>
</dbReference>
<proteinExistence type="predicted"/>
<sequence>MKQIPLLNIDKVSADPLRNQFIDHLQFLLNGLEIQKFLLAISGGPDSMALLTLFKSIQLPNSAEFVI</sequence>
<protein>
    <submittedName>
        <fullName evidence="1">Uncharacterized protein</fullName>
    </submittedName>
</protein>
<dbReference type="AlphaFoldDB" id="A0A381YT46"/>
<accession>A0A381YT46</accession>
<gene>
    <name evidence="1" type="ORF">METZ01_LOCUS132978</name>
</gene>
<dbReference type="EMBL" id="UINC01018983">
    <property type="protein sequence ID" value="SVA80124.1"/>
    <property type="molecule type" value="Genomic_DNA"/>
</dbReference>
<dbReference type="InterPro" id="IPR014729">
    <property type="entry name" value="Rossmann-like_a/b/a_fold"/>
</dbReference>
<reference evidence="1" key="1">
    <citation type="submission" date="2018-05" db="EMBL/GenBank/DDBJ databases">
        <authorList>
            <person name="Lanie J.A."/>
            <person name="Ng W.-L."/>
            <person name="Kazmierczak K.M."/>
            <person name="Andrzejewski T.M."/>
            <person name="Davidsen T.M."/>
            <person name="Wayne K.J."/>
            <person name="Tettelin H."/>
            <person name="Glass J.I."/>
            <person name="Rusch D."/>
            <person name="Podicherti R."/>
            <person name="Tsui H.-C.T."/>
            <person name="Winkler M.E."/>
        </authorList>
    </citation>
    <scope>NUCLEOTIDE SEQUENCE</scope>
</reference>
<evidence type="ECO:0000313" key="1">
    <source>
        <dbReference type="EMBL" id="SVA80124.1"/>
    </source>
</evidence>
<organism evidence="1">
    <name type="scientific">marine metagenome</name>
    <dbReference type="NCBI Taxonomy" id="408172"/>
    <lineage>
        <taxon>unclassified sequences</taxon>
        <taxon>metagenomes</taxon>
        <taxon>ecological metagenomes</taxon>
    </lineage>
</organism>
<feature type="non-terminal residue" evidence="1">
    <location>
        <position position="67"/>
    </location>
</feature>